<dbReference type="TCDB" id="1.G.16.1.2">
    <property type="family name" value="the human immunodeficiency virus type 1 (hiv-1) fusion peptide (hiv-fp) family"/>
</dbReference>
<organismHost>
    <name type="scientific">Pan troglodytes</name>
    <name type="common">Chimpanzee</name>
    <dbReference type="NCBI Taxonomy" id="9598"/>
</organismHost>
<dbReference type="Gene3D" id="1.10.287.210">
    <property type="match status" value="1"/>
</dbReference>
<organism evidence="1">
    <name type="scientific">Simian immunodeficiency virus</name>
    <name type="common">SIV</name>
    <dbReference type="NCBI Taxonomy" id="11723"/>
    <lineage>
        <taxon>Viruses</taxon>
        <taxon>Riboviria</taxon>
        <taxon>Pararnavirae</taxon>
        <taxon>Artverviricota</taxon>
        <taxon>Revtraviricetes</taxon>
        <taxon>Ortervirales</taxon>
        <taxon>Retroviridae</taxon>
        <taxon>Orthoretrovirinae</taxon>
        <taxon>Lentivirus</taxon>
        <taxon>Lentivirus simimdef</taxon>
    </lineage>
</organism>
<protein>
    <submittedName>
        <fullName evidence="1">Gp41</fullName>
    </submittedName>
</protein>
<gene>
    <name evidence="1" type="primary">env</name>
</gene>
<organismHost>
    <name type="scientific">Cercopithecidae</name>
    <name type="common">Old World monkeys</name>
    <dbReference type="NCBI Taxonomy" id="9527"/>
</organismHost>
<dbReference type="EMBL" id="M74951">
    <property type="protein sequence ID" value="AAA99240.1"/>
    <property type="molecule type" value="Genomic_DNA"/>
</dbReference>
<accession>Q87768</accession>
<name>Q87768_SIV</name>
<proteinExistence type="predicted"/>
<sequence length="86" mass="9326">MYTTGGTSRNKRGVFVLGFLGFLATAGSAMGAASLTLTAQSRTLLAGIVQQQQQLLDVVKRQQELLRLTVWEQRTSRLGSLPSRST</sequence>
<evidence type="ECO:0000313" key="1">
    <source>
        <dbReference type="EMBL" id="AAA99240.1"/>
    </source>
</evidence>
<dbReference type="SUPFAM" id="SSF58069">
    <property type="entry name" value="Virus ectodomain"/>
    <property type="match status" value="1"/>
</dbReference>
<reference evidence="1" key="1">
    <citation type="journal article" date="1992" name="AIDS Res. Hum. Retroviruses">
        <title>Population sequence analysis of a simian immunodeficiency virus (32H reisolate of SIVmac251): a virus stock used for international vaccine studies.</title>
        <authorList>
            <person name="Almond N."/>
            <person name="Jenkins A."/>
            <person name="Slade A."/>
            <person name="Heath A."/>
            <person name="Cranage M."/>
            <person name="Kitchin P."/>
        </authorList>
    </citation>
    <scope>NUCLEOTIDE SEQUENCE</scope>
</reference>